<protein>
    <submittedName>
        <fullName evidence="2">VWA domain-containing protein</fullName>
    </submittedName>
</protein>
<dbReference type="SMART" id="SM00327">
    <property type="entry name" value="VWA"/>
    <property type="match status" value="1"/>
</dbReference>
<gene>
    <name evidence="2" type="ORF">FC093_19160</name>
</gene>
<dbReference type="InterPro" id="IPR022156">
    <property type="entry name" value="Uncharacterised_YfbK_N"/>
</dbReference>
<accession>A0A4U3KTC2</accession>
<dbReference type="Pfam" id="PF00092">
    <property type="entry name" value="VWA"/>
    <property type="match status" value="1"/>
</dbReference>
<comment type="caution">
    <text evidence="2">The sequence shown here is derived from an EMBL/GenBank/DDBJ whole genome shotgun (WGS) entry which is preliminary data.</text>
</comment>
<dbReference type="OrthoDB" id="9805121at2"/>
<dbReference type="EMBL" id="SZQL01000019">
    <property type="protein sequence ID" value="TKK65658.1"/>
    <property type="molecule type" value="Genomic_DNA"/>
</dbReference>
<dbReference type="InterPro" id="IPR002035">
    <property type="entry name" value="VWF_A"/>
</dbReference>
<dbReference type="Gene3D" id="3.40.50.410">
    <property type="entry name" value="von Willebrand factor, type A domain"/>
    <property type="match status" value="1"/>
</dbReference>
<organism evidence="2 3">
    <name type="scientific">Ilyomonas limi</name>
    <dbReference type="NCBI Taxonomy" id="2575867"/>
    <lineage>
        <taxon>Bacteria</taxon>
        <taxon>Pseudomonadati</taxon>
        <taxon>Bacteroidota</taxon>
        <taxon>Chitinophagia</taxon>
        <taxon>Chitinophagales</taxon>
        <taxon>Chitinophagaceae</taxon>
        <taxon>Ilyomonas</taxon>
    </lineage>
</organism>
<reference evidence="2 3" key="1">
    <citation type="submission" date="2019-05" db="EMBL/GenBank/DDBJ databases">
        <title>Panacibacter sp. strain 17mud1-8 Genome sequencing and assembly.</title>
        <authorList>
            <person name="Chhetri G."/>
        </authorList>
    </citation>
    <scope>NUCLEOTIDE SEQUENCE [LARGE SCALE GENOMIC DNA]</scope>
    <source>
        <strain evidence="2 3">17mud1-8</strain>
    </source>
</reference>
<dbReference type="Pfam" id="PF12450">
    <property type="entry name" value="vWF_A"/>
    <property type="match status" value="1"/>
</dbReference>
<evidence type="ECO:0000313" key="2">
    <source>
        <dbReference type="EMBL" id="TKK65658.1"/>
    </source>
</evidence>
<dbReference type="InterPro" id="IPR008969">
    <property type="entry name" value="CarboxyPept-like_regulatory"/>
</dbReference>
<name>A0A4U3KTC2_9BACT</name>
<dbReference type="PANTHER" id="PTHR10166">
    <property type="entry name" value="VOLTAGE-DEPENDENT CALCIUM CHANNEL SUBUNIT ALPHA-2/DELTA-RELATED"/>
    <property type="match status" value="1"/>
</dbReference>
<dbReference type="InterPro" id="IPR021908">
    <property type="entry name" value="YfbK_C"/>
</dbReference>
<feature type="domain" description="VWFA" evidence="1">
    <location>
        <begin position="274"/>
        <end position="452"/>
    </location>
</feature>
<evidence type="ECO:0000259" key="1">
    <source>
        <dbReference type="PROSITE" id="PS50234"/>
    </source>
</evidence>
<sequence>MGWIMMVLDAISRQYTNCTKRDDLAKYAYFVQINRGNCILKIVIAILCCCWCCLHADAQYYLRGEVKDKQGRLLPNVKIQLESKGSYVFYTGALGSFGIPVPKKEDSIILSLDGYEVLGLRVEASKYQIFVLQPLNTAASSRSGLMSFTKNLFSSYAVKTITNGAETYNALVENDFVHTKDAAETGLSLNINCASYSNIRRFLNMESTVPPDGVRIEEMLNYFDLNTIKQAPTNNTSFLCKTQVTSCPWNADNQLLFIQLLAPKLNLKAIPPAHLTFLIDVSGSMDKDNRLPLVQHAFKMLVKNLRAQDTVAIVTYGGYVGIALQPTGGAEKNKIVNVIDSLVASGDTPGSAAIQTAYSVAEKMYDAHANNRVILATDGDFNVGQTSDKELQNIVAAHKQSGIYLTCLGIGMGNYKDSKLEALATNGNGNFAYIDNLKEAERTLMTEFTKTMYAVANDAFLTVTFNKDLISAYRLIGFDNKKDDLSAGTATIEGGEIGSGHTVMAMFEITPATPSVNSSSNIATLQLRYKQPQAAIEQQQHFDVTQNFISLNEADSALRFATSIAMFGSLLKNSTYANNYNWDDVRNMAVSGLDANNVLEQEFVTLTNKAEKVYAGVTDKRKRNKLL</sequence>
<proteinExistence type="predicted"/>
<dbReference type="PROSITE" id="PS50234">
    <property type="entry name" value="VWFA"/>
    <property type="match status" value="1"/>
</dbReference>
<dbReference type="SUPFAM" id="SSF49464">
    <property type="entry name" value="Carboxypeptidase regulatory domain-like"/>
    <property type="match status" value="1"/>
</dbReference>
<dbReference type="PANTHER" id="PTHR10166:SF37">
    <property type="entry name" value="STOLID, ISOFORM H"/>
    <property type="match status" value="1"/>
</dbReference>
<dbReference type="SUPFAM" id="SSF53300">
    <property type="entry name" value="vWA-like"/>
    <property type="match status" value="1"/>
</dbReference>
<dbReference type="Pfam" id="PF12034">
    <property type="entry name" value="YfbK_C"/>
    <property type="match status" value="1"/>
</dbReference>
<dbReference type="InterPro" id="IPR051173">
    <property type="entry name" value="Ca_channel_alpha-2/delta"/>
</dbReference>
<dbReference type="InterPro" id="IPR036465">
    <property type="entry name" value="vWFA_dom_sf"/>
</dbReference>
<evidence type="ECO:0000313" key="3">
    <source>
        <dbReference type="Proteomes" id="UP000305848"/>
    </source>
</evidence>
<dbReference type="Proteomes" id="UP000305848">
    <property type="component" value="Unassembled WGS sequence"/>
</dbReference>
<keyword evidence="3" id="KW-1185">Reference proteome</keyword>
<dbReference type="AlphaFoldDB" id="A0A4U3KTC2"/>
<dbReference type="CDD" id="cd01465">
    <property type="entry name" value="vWA_subgroup"/>
    <property type="match status" value="1"/>
</dbReference>